<dbReference type="InterPro" id="IPR013591">
    <property type="entry name" value="Brevis_radix_dom"/>
</dbReference>
<keyword evidence="6" id="KW-1185">Reference proteome</keyword>
<evidence type="ECO:0000256" key="1">
    <source>
        <dbReference type="ARBA" id="ARBA00004123"/>
    </source>
</evidence>
<dbReference type="Pfam" id="PF08381">
    <property type="entry name" value="BRX"/>
    <property type="match status" value="1"/>
</dbReference>
<reference evidence="5 6" key="1">
    <citation type="submission" date="2018-02" db="EMBL/GenBank/DDBJ databases">
        <title>Draft genome of wild Prunus yedoensis var. nudiflora.</title>
        <authorList>
            <person name="Baek S."/>
            <person name="Kim J.-H."/>
            <person name="Choi K."/>
            <person name="Kim G.-B."/>
            <person name="Cho A."/>
            <person name="Jang H."/>
            <person name="Shin C.-H."/>
            <person name="Yu H.-J."/>
            <person name="Mun J.-H."/>
        </authorList>
    </citation>
    <scope>NUCLEOTIDE SEQUENCE [LARGE SCALE GENOMIC DNA]</scope>
    <source>
        <strain evidence="6">cv. Jeju island</strain>
        <tissue evidence="5">Leaf</tissue>
    </source>
</reference>
<gene>
    <name evidence="5" type="ORF">Pyn_07398</name>
</gene>
<comment type="similarity">
    <text evidence="2">Belongs to the BRX family.</text>
</comment>
<comment type="caution">
    <text evidence="5">The sequence shown here is derived from an EMBL/GenBank/DDBJ whole genome shotgun (WGS) entry which is preliminary data.</text>
</comment>
<protein>
    <recommendedName>
        <fullName evidence="4">BRX domain-containing protein</fullName>
    </recommendedName>
</protein>
<dbReference type="STRING" id="2094558.A0A314ZDA3"/>
<dbReference type="OrthoDB" id="1427124at2759"/>
<name>A0A314ZDA3_PRUYE</name>
<comment type="subcellular location">
    <subcellularLocation>
        <location evidence="1">Nucleus</location>
    </subcellularLocation>
</comment>
<sequence>MDRILANGTRQTGKAERVLQDEPGVYITLCSLPDGGNELRRVRFSRRHFTEEAAERWWAENGAKLCERHNIKSAE</sequence>
<dbReference type="Proteomes" id="UP000250321">
    <property type="component" value="Unassembled WGS sequence"/>
</dbReference>
<feature type="domain" description="BRX" evidence="4">
    <location>
        <begin position="15"/>
        <end position="70"/>
    </location>
</feature>
<dbReference type="PANTHER" id="PTHR46058:SF2">
    <property type="entry name" value="PROTEIN BREVIS RADIX-LIKE 3"/>
    <property type="match status" value="1"/>
</dbReference>
<dbReference type="PANTHER" id="PTHR46058">
    <property type="entry name" value="PROTEIN BREVIS RADIX-LIKE 1"/>
    <property type="match status" value="1"/>
</dbReference>
<dbReference type="AlphaFoldDB" id="A0A314ZDA3"/>
<dbReference type="GO" id="GO:0005634">
    <property type="term" value="C:nucleus"/>
    <property type="evidence" value="ECO:0007669"/>
    <property type="project" value="UniProtKB-SubCell"/>
</dbReference>
<evidence type="ECO:0000256" key="3">
    <source>
        <dbReference type="ARBA" id="ARBA00023242"/>
    </source>
</evidence>
<evidence type="ECO:0000313" key="5">
    <source>
        <dbReference type="EMBL" id="PQQ19582.1"/>
    </source>
</evidence>
<accession>A0A314ZDA3</accession>
<evidence type="ECO:0000313" key="6">
    <source>
        <dbReference type="Proteomes" id="UP000250321"/>
    </source>
</evidence>
<organism evidence="5 6">
    <name type="scientific">Prunus yedoensis var. nudiflora</name>
    <dbReference type="NCBI Taxonomy" id="2094558"/>
    <lineage>
        <taxon>Eukaryota</taxon>
        <taxon>Viridiplantae</taxon>
        <taxon>Streptophyta</taxon>
        <taxon>Embryophyta</taxon>
        <taxon>Tracheophyta</taxon>
        <taxon>Spermatophyta</taxon>
        <taxon>Magnoliopsida</taxon>
        <taxon>eudicotyledons</taxon>
        <taxon>Gunneridae</taxon>
        <taxon>Pentapetalae</taxon>
        <taxon>rosids</taxon>
        <taxon>fabids</taxon>
        <taxon>Rosales</taxon>
        <taxon>Rosaceae</taxon>
        <taxon>Amygdaloideae</taxon>
        <taxon>Amygdaleae</taxon>
        <taxon>Prunus</taxon>
    </lineage>
</organism>
<evidence type="ECO:0000259" key="4">
    <source>
        <dbReference type="PROSITE" id="PS51514"/>
    </source>
</evidence>
<dbReference type="PROSITE" id="PS51514">
    <property type="entry name" value="BRX"/>
    <property type="match status" value="1"/>
</dbReference>
<keyword evidence="3" id="KW-0539">Nucleus</keyword>
<proteinExistence type="inferred from homology"/>
<evidence type="ECO:0000256" key="2">
    <source>
        <dbReference type="ARBA" id="ARBA00009057"/>
    </source>
</evidence>
<dbReference type="InterPro" id="IPR044532">
    <property type="entry name" value="BRX-like"/>
</dbReference>
<dbReference type="EMBL" id="PJQY01000062">
    <property type="protein sequence ID" value="PQQ19582.1"/>
    <property type="molecule type" value="Genomic_DNA"/>
</dbReference>